<keyword evidence="11 16" id="KW-0472">Membrane</keyword>
<dbReference type="GO" id="GO:0005886">
    <property type="term" value="C:plasma membrane"/>
    <property type="evidence" value="ECO:0007669"/>
    <property type="project" value="TreeGrafter"/>
</dbReference>
<dbReference type="SFLD" id="SFLDF00027">
    <property type="entry name" value="p-type_atpase"/>
    <property type="match status" value="1"/>
</dbReference>
<evidence type="ECO:0000256" key="5">
    <source>
        <dbReference type="ARBA" id="ARBA00022723"/>
    </source>
</evidence>
<dbReference type="InterPro" id="IPR008250">
    <property type="entry name" value="ATPase_P-typ_transduc_dom_A_sf"/>
</dbReference>
<evidence type="ECO:0000256" key="11">
    <source>
        <dbReference type="ARBA" id="ARBA00023136"/>
    </source>
</evidence>
<evidence type="ECO:0000256" key="1">
    <source>
        <dbReference type="ARBA" id="ARBA00004141"/>
    </source>
</evidence>
<dbReference type="EMBL" id="CAJNOC010000023">
    <property type="protein sequence ID" value="CAF0707238.1"/>
    <property type="molecule type" value="Genomic_DNA"/>
</dbReference>
<evidence type="ECO:0000256" key="16">
    <source>
        <dbReference type="RuleBase" id="RU362033"/>
    </source>
</evidence>
<evidence type="ECO:0000256" key="3">
    <source>
        <dbReference type="ARBA" id="ARBA00008109"/>
    </source>
</evidence>
<feature type="transmembrane region" description="Helical" evidence="16">
    <location>
        <begin position="87"/>
        <end position="103"/>
    </location>
</feature>
<comment type="subcellular location">
    <subcellularLocation>
        <location evidence="2">Endomembrane system</location>
    </subcellularLocation>
    <subcellularLocation>
        <location evidence="1 16">Membrane</location>
        <topology evidence="1 16">Multi-pass membrane protein</topology>
    </subcellularLocation>
</comment>
<feature type="active site" description="4-aspartylphosphate intermediate" evidence="13">
    <location>
        <position position="424"/>
    </location>
</feature>
<dbReference type="GO" id="GO:0045332">
    <property type="term" value="P:phospholipid translocation"/>
    <property type="evidence" value="ECO:0007669"/>
    <property type="project" value="TreeGrafter"/>
</dbReference>
<feature type="transmembrane region" description="Helical" evidence="16">
    <location>
        <begin position="938"/>
        <end position="960"/>
    </location>
</feature>
<dbReference type="SUPFAM" id="SSF81665">
    <property type="entry name" value="Calcium ATPase, transmembrane domain M"/>
    <property type="match status" value="1"/>
</dbReference>
<dbReference type="PRINTS" id="PR00119">
    <property type="entry name" value="CATATPASE"/>
</dbReference>
<reference evidence="20" key="1">
    <citation type="submission" date="2021-02" db="EMBL/GenBank/DDBJ databases">
        <authorList>
            <person name="Nowell W R."/>
        </authorList>
    </citation>
    <scope>NUCLEOTIDE SEQUENCE</scope>
    <source>
        <strain evidence="20">Ploen Becks lab</strain>
    </source>
</reference>
<dbReference type="PANTHER" id="PTHR24092:SF175">
    <property type="entry name" value="PHOSPHOLIPID-TRANSPORTING ATPASE"/>
    <property type="match status" value="1"/>
</dbReference>
<feature type="binding site" evidence="14">
    <location>
        <position position="683"/>
    </location>
    <ligand>
        <name>ATP</name>
        <dbReference type="ChEBI" id="CHEBI:30616"/>
    </ligand>
</feature>
<dbReference type="FunFam" id="3.40.50.1000:FF:000190">
    <property type="entry name" value="Phospholipid-transporting ATPase"/>
    <property type="match status" value="1"/>
</dbReference>
<evidence type="ECO:0000256" key="12">
    <source>
        <dbReference type="ARBA" id="ARBA00034036"/>
    </source>
</evidence>
<organism evidence="20 21">
    <name type="scientific">Brachionus calyciflorus</name>
    <dbReference type="NCBI Taxonomy" id="104777"/>
    <lineage>
        <taxon>Eukaryota</taxon>
        <taxon>Metazoa</taxon>
        <taxon>Spiralia</taxon>
        <taxon>Gnathifera</taxon>
        <taxon>Rotifera</taxon>
        <taxon>Eurotatoria</taxon>
        <taxon>Monogononta</taxon>
        <taxon>Pseudotrocha</taxon>
        <taxon>Ploima</taxon>
        <taxon>Brachionidae</taxon>
        <taxon>Brachionus</taxon>
    </lineage>
</organism>
<feature type="binding site" evidence="14">
    <location>
        <position position="424"/>
    </location>
    <ligand>
        <name>ATP</name>
        <dbReference type="ChEBI" id="CHEBI:30616"/>
    </ligand>
</feature>
<dbReference type="SUPFAM" id="SSF56784">
    <property type="entry name" value="HAD-like"/>
    <property type="match status" value="1"/>
</dbReference>
<keyword evidence="10 16" id="KW-1133">Transmembrane helix</keyword>
<dbReference type="InterPro" id="IPR001757">
    <property type="entry name" value="P_typ_ATPase"/>
</dbReference>
<dbReference type="OrthoDB" id="377733at2759"/>
<dbReference type="NCBIfam" id="TIGR01652">
    <property type="entry name" value="ATPase-Plipid"/>
    <property type="match status" value="1"/>
</dbReference>
<dbReference type="SFLD" id="SFLDG00002">
    <property type="entry name" value="C1.7:_P-type_atpase_like"/>
    <property type="match status" value="1"/>
</dbReference>
<dbReference type="GO" id="GO:0005524">
    <property type="term" value="F:ATP binding"/>
    <property type="evidence" value="ECO:0007669"/>
    <property type="project" value="UniProtKB-UniRule"/>
</dbReference>
<dbReference type="GO" id="GO:0000287">
    <property type="term" value="F:magnesium ion binding"/>
    <property type="evidence" value="ECO:0007669"/>
    <property type="project" value="UniProtKB-UniRule"/>
</dbReference>
<dbReference type="Gene3D" id="3.40.50.1000">
    <property type="entry name" value="HAD superfamily/HAD-like"/>
    <property type="match status" value="1"/>
</dbReference>
<feature type="binding site" evidence="14">
    <location>
        <position position="684"/>
    </location>
    <ligand>
        <name>ATP</name>
        <dbReference type="ChEBI" id="CHEBI:30616"/>
    </ligand>
</feature>
<keyword evidence="8 15" id="KW-0460">Magnesium</keyword>
<comment type="similarity">
    <text evidence="3 16">Belongs to the cation transport ATPase (P-type) (TC 3.A.3) family. Type IV subfamily.</text>
</comment>
<comment type="catalytic activity">
    <reaction evidence="12 16">
        <text>ATP + H2O + phospholipidSide 1 = ADP + phosphate + phospholipidSide 2.</text>
        <dbReference type="EC" id="7.6.2.1"/>
    </reaction>
</comment>
<evidence type="ECO:0000313" key="21">
    <source>
        <dbReference type="Proteomes" id="UP000663879"/>
    </source>
</evidence>
<dbReference type="Pfam" id="PF16212">
    <property type="entry name" value="PhoLip_ATPase_C"/>
    <property type="match status" value="1"/>
</dbReference>
<dbReference type="GO" id="GO:0005783">
    <property type="term" value="C:endoplasmic reticulum"/>
    <property type="evidence" value="ECO:0007669"/>
    <property type="project" value="TreeGrafter"/>
</dbReference>
<name>A0A813M1K5_9BILA</name>
<dbReference type="InterPro" id="IPR006539">
    <property type="entry name" value="P-type_ATPase_IV"/>
</dbReference>
<feature type="transmembrane region" description="Helical" evidence="16">
    <location>
        <begin position="352"/>
        <end position="378"/>
    </location>
</feature>
<feature type="binding site" evidence="14">
    <location>
        <position position="682"/>
    </location>
    <ligand>
        <name>ATP</name>
        <dbReference type="ChEBI" id="CHEBI:30616"/>
    </ligand>
</feature>
<feature type="binding site" evidence="14">
    <location>
        <position position="602"/>
    </location>
    <ligand>
        <name>ATP</name>
        <dbReference type="ChEBI" id="CHEBI:30616"/>
    </ligand>
</feature>
<dbReference type="SUPFAM" id="SSF81653">
    <property type="entry name" value="Calcium ATPase, transduction domain A"/>
    <property type="match status" value="1"/>
</dbReference>
<feature type="domain" description="P-type ATPase C-terminal" evidence="19">
    <location>
        <begin position="824"/>
        <end position="1079"/>
    </location>
</feature>
<dbReference type="InterPro" id="IPR032630">
    <property type="entry name" value="P_typ_ATPase_c"/>
</dbReference>
<dbReference type="AlphaFoldDB" id="A0A813M1K5"/>
<feature type="binding site" evidence="15">
    <location>
        <position position="426"/>
    </location>
    <ligand>
        <name>Mg(2+)</name>
        <dbReference type="ChEBI" id="CHEBI:18420"/>
    </ligand>
</feature>
<dbReference type="PROSITE" id="PS00154">
    <property type="entry name" value="ATPASE_E1_E2"/>
    <property type="match status" value="1"/>
</dbReference>
<dbReference type="InterPro" id="IPR036412">
    <property type="entry name" value="HAD-like_sf"/>
</dbReference>
<dbReference type="SUPFAM" id="SSF81660">
    <property type="entry name" value="Metal cation-transporting ATPase, ATP-binding domain N"/>
    <property type="match status" value="1"/>
</dbReference>
<evidence type="ECO:0000256" key="6">
    <source>
        <dbReference type="ARBA" id="ARBA00022741"/>
    </source>
</evidence>
<dbReference type="InterPro" id="IPR023298">
    <property type="entry name" value="ATPase_P-typ_TM_dom_sf"/>
</dbReference>
<dbReference type="EC" id="7.6.2.1" evidence="16"/>
<sequence length="1175" mass="136810">MKQRFKDKFLDFVDNNNFLSSCLLFLRIRDTREKNLKYRTIFINNVRPKDYNDSDEPLDYISNKITTSKYTFWNFIPKNLFEQFRRVANFYYLFNLILTFIIPDPPVTPYIGAIPIFFVIIVSAIKQGYEDVLRHRSDREINNTPVRILRDGKFVEKKWRHIKVGDIVEVLADQTFPCDLVLLHAHTEDLMCHITTANLDGETNLKLKSKPRDFPILSNEEELSKFQGVIKCDKPNANLYDFTGKVVIHGKEYPIGNDNILLRGCNLRIAPIVYGCAVYTGVETKMLKNTKFKSNKLSCIEKRLNTFIFIFLGILISLTSACFGGSFAYSHMYDDVWYLKDRDAKYYKTNKAVFYLIVFILYMNIFNYIIPLSLYVTVELQRFVGSQFLEWDLDLYDPVTDQPAKANTSDLNEDLGQIEYLFSDKTGTLTENQMEFKQFSIDGTIYETFENQLFKLGSREPIQIFETQKLIKLFQVLSICHTVHVDYSAAEKYQASSPDEFSFVKFCAKLGLVYEGEEKCTESSGMIRKVKFFDQIYKYKVLDILEFDSDRKRMSVILKDLQEDRIILLCKGAESSIFKNCINGNIQSCDADIKTFAKQGWRTLALSYRYLTDEEYHQIDKLLKRARNDIINQKERLAEAYEEVESKLELIGATAVEDKLQEDVAYTLEELRRAGIKIWVLTGDKRETAINISHSCKHFSNNMIKLLMTDINQVEQIKKRLSHFRKQMGKNPKEAYALVIDGSTLGLLFSNNLIDQFRNICMKCEAVLCCRMTPAQKANVVRMVKKSKDAPMTAAIGDGANDVSMIQEANIGLGIFGKEGRNAARSADFAFAKFKFTRKILLVHGYLYYTRGANLVQYFFYKNLTFAICQFYFAIFSAFSVTTLYDSSIMTLYNVLYTSFPPLIYGLFEQKINIRVINKSPYLYHTIKRNKLLRWYEFLKWNVLGVWHSVVSFFFAYGIVQWDVSISNDGKMVGSALFGAMIFTQIFIVVHIKLLLEWQYKSYFILVGFGLSLFFYFIFCFILNSFIMPPPIDGLTDGQTIYWIYNYMYGTGPFWFYILLSTVTSLIPDVIFKIIDNIIEKKVTRALELKEMENMKKAEKMKDMNNGIGKNNYEFEKEDKKKRVRVFYVPTGGVNRVFDTKVKDEPIVEKKTHMSEMHDKTESLVRRNFHVNQRF</sequence>
<feature type="binding site" evidence="14">
    <location>
        <position position="801"/>
    </location>
    <ligand>
        <name>ATP</name>
        <dbReference type="ChEBI" id="CHEBI:30616"/>
    </ligand>
</feature>
<feature type="binding site" evidence="15">
    <location>
        <position position="424"/>
    </location>
    <ligand>
        <name>Mg(2+)</name>
        <dbReference type="ChEBI" id="CHEBI:18420"/>
    </ligand>
</feature>
<evidence type="ECO:0000256" key="13">
    <source>
        <dbReference type="PIRSR" id="PIRSR606539-1"/>
    </source>
</evidence>
<feature type="transmembrane region" description="Helical" evidence="16">
    <location>
        <begin position="891"/>
        <end position="908"/>
    </location>
</feature>
<feature type="transmembrane region" description="Helical" evidence="16">
    <location>
        <begin position="1003"/>
        <end position="1027"/>
    </location>
</feature>
<evidence type="ECO:0000313" key="20">
    <source>
        <dbReference type="EMBL" id="CAF0707238.1"/>
    </source>
</evidence>
<dbReference type="Gene3D" id="2.70.150.10">
    <property type="entry name" value="Calcium-transporting ATPase, cytoplasmic transduction domain A"/>
    <property type="match status" value="1"/>
</dbReference>
<dbReference type="GO" id="GO:0140326">
    <property type="term" value="F:ATPase-coupled intramembrane lipid transporter activity"/>
    <property type="evidence" value="ECO:0007669"/>
    <property type="project" value="UniProtKB-EC"/>
</dbReference>
<keyword evidence="4 16" id="KW-0812">Transmembrane</keyword>
<evidence type="ECO:0000256" key="2">
    <source>
        <dbReference type="ARBA" id="ARBA00004308"/>
    </source>
</evidence>
<keyword evidence="5 15" id="KW-0479">Metal-binding</keyword>
<feature type="transmembrane region" description="Helical" evidence="16">
    <location>
        <begin position="109"/>
        <end position="129"/>
    </location>
</feature>
<keyword evidence="9 16" id="KW-1278">Translocase</keyword>
<feature type="transmembrane region" description="Helical" evidence="16">
    <location>
        <begin position="306"/>
        <end position="332"/>
    </location>
</feature>
<evidence type="ECO:0000259" key="19">
    <source>
        <dbReference type="Pfam" id="PF16212"/>
    </source>
</evidence>
<dbReference type="InterPro" id="IPR044492">
    <property type="entry name" value="P_typ_ATPase_HD_dom"/>
</dbReference>
<dbReference type="Pfam" id="PF16209">
    <property type="entry name" value="PhoLip_ATPase_N"/>
    <property type="match status" value="1"/>
</dbReference>
<dbReference type="PANTHER" id="PTHR24092">
    <property type="entry name" value="PROBABLE PHOSPHOLIPID-TRANSPORTING ATPASE"/>
    <property type="match status" value="1"/>
</dbReference>
<feature type="domain" description="P-type ATPase N-terminal" evidence="18">
    <location>
        <begin position="52"/>
        <end position="110"/>
    </location>
</feature>
<keyword evidence="21" id="KW-1185">Reference proteome</keyword>
<feature type="transmembrane region" description="Helical" evidence="16">
    <location>
        <begin position="972"/>
        <end position="996"/>
    </location>
</feature>
<feature type="transmembrane region" description="Helical" evidence="16">
    <location>
        <begin position="864"/>
        <end position="885"/>
    </location>
</feature>
<evidence type="ECO:0000256" key="8">
    <source>
        <dbReference type="ARBA" id="ARBA00022842"/>
    </source>
</evidence>
<dbReference type="NCBIfam" id="TIGR01494">
    <property type="entry name" value="ATPase_P-type"/>
    <property type="match status" value="2"/>
</dbReference>
<feature type="binding site" evidence="14">
    <location>
        <position position="426"/>
    </location>
    <ligand>
        <name>ATP</name>
        <dbReference type="ChEBI" id="CHEBI:30616"/>
    </ligand>
</feature>
<gene>
    <name evidence="20" type="ORF">OXX778_LOCUS468</name>
</gene>
<feature type="binding site" evidence="15">
    <location>
        <position position="798"/>
    </location>
    <ligand>
        <name>Mg(2+)</name>
        <dbReference type="ChEBI" id="CHEBI:18420"/>
    </ligand>
</feature>
<evidence type="ECO:0000259" key="17">
    <source>
        <dbReference type="Pfam" id="PF00122"/>
    </source>
</evidence>
<keyword evidence="7 14" id="KW-0067">ATP-binding</keyword>
<feature type="binding site" evidence="14">
    <location>
        <position position="802"/>
    </location>
    <ligand>
        <name>ATP</name>
        <dbReference type="ChEBI" id="CHEBI:30616"/>
    </ligand>
</feature>
<evidence type="ECO:0000256" key="9">
    <source>
        <dbReference type="ARBA" id="ARBA00022967"/>
    </source>
</evidence>
<feature type="binding site" evidence="14">
    <location>
        <position position="771"/>
    </location>
    <ligand>
        <name>ATP</name>
        <dbReference type="ChEBI" id="CHEBI:30616"/>
    </ligand>
</feature>
<evidence type="ECO:0000256" key="4">
    <source>
        <dbReference type="ARBA" id="ARBA00022692"/>
    </source>
</evidence>
<dbReference type="Pfam" id="PF13246">
    <property type="entry name" value="Cation_ATPase"/>
    <property type="match status" value="1"/>
</dbReference>
<comment type="cofactor">
    <cofactor evidence="15">
        <name>Mg(2+)</name>
        <dbReference type="ChEBI" id="CHEBI:18420"/>
    </cofactor>
</comment>
<feature type="binding site" evidence="14">
    <location>
        <position position="547"/>
    </location>
    <ligand>
        <name>ATP</name>
        <dbReference type="ChEBI" id="CHEBI:30616"/>
    </ligand>
</feature>
<evidence type="ECO:0000256" key="14">
    <source>
        <dbReference type="PIRSR" id="PIRSR606539-2"/>
    </source>
</evidence>
<proteinExistence type="inferred from homology"/>
<dbReference type="Gene3D" id="3.40.1110.10">
    <property type="entry name" value="Calcium-transporting ATPase, cytoplasmic domain N"/>
    <property type="match status" value="1"/>
</dbReference>
<dbReference type="Proteomes" id="UP000663879">
    <property type="component" value="Unassembled WGS sequence"/>
</dbReference>
<dbReference type="GO" id="GO:0016887">
    <property type="term" value="F:ATP hydrolysis activity"/>
    <property type="evidence" value="ECO:0007669"/>
    <property type="project" value="InterPro"/>
</dbReference>
<accession>A0A813M1K5</accession>
<dbReference type="InterPro" id="IPR018303">
    <property type="entry name" value="ATPase_P-typ_P_site"/>
</dbReference>
<feature type="binding site" evidence="15">
    <location>
        <position position="802"/>
    </location>
    <ligand>
        <name>Mg(2+)</name>
        <dbReference type="ChEBI" id="CHEBI:18420"/>
    </ligand>
</feature>
<keyword evidence="6 14" id="KW-0547">Nucleotide-binding</keyword>
<dbReference type="InterPro" id="IPR032631">
    <property type="entry name" value="P-type_ATPase_N"/>
</dbReference>
<evidence type="ECO:0000259" key="18">
    <source>
        <dbReference type="Pfam" id="PF16209"/>
    </source>
</evidence>
<comment type="caution">
    <text evidence="20">The sequence shown here is derived from an EMBL/GenBank/DDBJ whole genome shotgun (WGS) entry which is preliminary data.</text>
</comment>
<feature type="binding site" evidence="14">
    <location>
        <position position="777"/>
    </location>
    <ligand>
        <name>ATP</name>
        <dbReference type="ChEBI" id="CHEBI:30616"/>
    </ligand>
</feature>
<dbReference type="InterPro" id="IPR023299">
    <property type="entry name" value="ATPase_P-typ_cyto_dom_N"/>
</dbReference>
<feature type="binding site" evidence="14">
    <location>
        <position position="425"/>
    </location>
    <ligand>
        <name>ATP</name>
        <dbReference type="ChEBI" id="CHEBI:30616"/>
    </ligand>
</feature>
<evidence type="ECO:0000256" key="15">
    <source>
        <dbReference type="PIRSR" id="PIRSR606539-3"/>
    </source>
</evidence>
<protein>
    <recommendedName>
        <fullName evidence="16">Phospholipid-transporting ATPase</fullName>
        <ecNumber evidence="16">7.6.2.1</ecNumber>
    </recommendedName>
</protein>
<feature type="binding site" evidence="14">
    <location>
        <position position="500"/>
    </location>
    <ligand>
        <name>ATP</name>
        <dbReference type="ChEBI" id="CHEBI:30616"/>
    </ligand>
</feature>
<dbReference type="Pfam" id="PF00122">
    <property type="entry name" value="E1-E2_ATPase"/>
    <property type="match status" value="1"/>
</dbReference>
<evidence type="ECO:0000256" key="7">
    <source>
        <dbReference type="ARBA" id="ARBA00022840"/>
    </source>
</evidence>
<evidence type="ECO:0000256" key="10">
    <source>
        <dbReference type="ARBA" id="ARBA00022989"/>
    </source>
</evidence>
<dbReference type="InterPro" id="IPR023214">
    <property type="entry name" value="HAD_sf"/>
</dbReference>
<dbReference type="InterPro" id="IPR059000">
    <property type="entry name" value="ATPase_P-type_domA"/>
</dbReference>
<feature type="domain" description="P-type ATPase A" evidence="17">
    <location>
        <begin position="143"/>
        <end position="209"/>
    </location>
</feature>
<feature type="binding site" evidence="14">
    <location>
        <position position="571"/>
    </location>
    <ligand>
        <name>ATP</name>
        <dbReference type="ChEBI" id="CHEBI:30616"/>
    </ligand>
</feature>
<dbReference type="SFLD" id="SFLDS00003">
    <property type="entry name" value="Haloacid_Dehalogenase"/>
    <property type="match status" value="1"/>
</dbReference>